<evidence type="ECO:0000256" key="4">
    <source>
        <dbReference type="ARBA" id="ARBA00023163"/>
    </source>
</evidence>
<evidence type="ECO:0008006" key="8">
    <source>
        <dbReference type="Google" id="ProtNLM"/>
    </source>
</evidence>
<dbReference type="OrthoDB" id="424974at2759"/>
<gene>
    <name evidence="6" type="ORF">CBER1_11938</name>
</gene>
<name>A0A2S6C0K7_9PEZI</name>
<dbReference type="PANTHER" id="PTHR47338">
    <property type="entry name" value="ZN(II)2CYS6 TRANSCRIPTION FACTOR (EUROFUNG)-RELATED"/>
    <property type="match status" value="1"/>
</dbReference>
<keyword evidence="5" id="KW-0539">Nucleus</keyword>
<protein>
    <recommendedName>
        <fullName evidence="8">Transcription factor domain-containing protein</fullName>
    </recommendedName>
</protein>
<evidence type="ECO:0000256" key="1">
    <source>
        <dbReference type="ARBA" id="ARBA00004123"/>
    </source>
</evidence>
<dbReference type="GO" id="GO:0005634">
    <property type="term" value="C:nucleus"/>
    <property type="evidence" value="ECO:0007669"/>
    <property type="project" value="UniProtKB-SubCell"/>
</dbReference>
<organism evidence="6 7">
    <name type="scientific">Cercospora berteroae</name>
    <dbReference type="NCBI Taxonomy" id="357750"/>
    <lineage>
        <taxon>Eukaryota</taxon>
        <taxon>Fungi</taxon>
        <taxon>Dikarya</taxon>
        <taxon>Ascomycota</taxon>
        <taxon>Pezizomycotina</taxon>
        <taxon>Dothideomycetes</taxon>
        <taxon>Dothideomycetidae</taxon>
        <taxon>Mycosphaerellales</taxon>
        <taxon>Mycosphaerellaceae</taxon>
        <taxon>Cercospora</taxon>
    </lineage>
</organism>
<dbReference type="GO" id="GO:0046872">
    <property type="term" value="F:metal ion binding"/>
    <property type="evidence" value="ECO:0007669"/>
    <property type="project" value="UniProtKB-KW"/>
</dbReference>
<accession>A0A2S6C0K7</accession>
<dbReference type="STRING" id="357750.A0A2S6C0K7"/>
<dbReference type="AlphaFoldDB" id="A0A2S6C0K7"/>
<comment type="caution">
    <text evidence="6">The sequence shown here is derived from an EMBL/GenBank/DDBJ whole genome shotgun (WGS) entry which is preliminary data.</text>
</comment>
<evidence type="ECO:0000256" key="5">
    <source>
        <dbReference type="ARBA" id="ARBA00023242"/>
    </source>
</evidence>
<keyword evidence="4" id="KW-0804">Transcription</keyword>
<evidence type="ECO:0000313" key="7">
    <source>
        <dbReference type="Proteomes" id="UP000237631"/>
    </source>
</evidence>
<keyword evidence="7" id="KW-1185">Reference proteome</keyword>
<dbReference type="PANTHER" id="PTHR47338:SF9">
    <property type="entry name" value="ZN(II)2CYS6 TRANSCRIPTION FACTOR (EUROFUNG)"/>
    <property type="match status" value="1"/>
</dbReference>
<keyword evidence="2" id="KW-0479">Metal-binding</keyword>
<dbReference type="InterPro" id="IPR050815">
    <property type="entry name" value="TF_fung"/>
</dbReference>
<proteinExistence type="predicted"/>
<evidence type="ECO:0000256" key="2">
    <source>
        <dbReference type="ARBA" id="ARBA00022723"/>
    </source>
</evidence>
<evidence type="ECO:0000313" key="6">
    <source>
        <dbReference type="EMBL" id="PPJ53267.1"/>
    </source>
</evidence>
<comment type="subcellular location">
    <subcellularLocation>
        <location evidence="1">Nucleus</location>
    </subcellularLocation>
</comment>
<reference evidence="7" key="1">
    <citation type="journal article" date="2017" name="bioRxiv">
        <title>Conservation of a gene cluster reveals novel cercosporin biosynthetic mechanisms and extends production to the genus Colletotrichum.</title>
        <authorList>
            <person name="de Jonge R."/>
            <person name="Ebert M.K."/>
            <person name="Huitt-Roehl C.R."/>
            <person name="Pal P."/>
            <person name="Suttle J.C."/>
            <person name="Spanner R.E."/>
            <person name="Neubauer J.D."/>
            <person name="Jurick W.M.II."/>
            <person name="Stott K.A."/>
            <person name="Secor G.A."/>
            <person name="Thomma B.P.H.J."/>
            <person name="Van de Peer Y."/>
            <person name="Townsend C.A."/>
            <person name="Bolton M.D."/>
        </authorList>
    </citation>
    <scope>NUCLEOTIDE SEQUENCE [LARGE SCALE GENOMIC DNA]</scope>
    <source>
        <strain evidence="7">CBS538.71</strain>
    </source>
</reference>
<dbReference type="GO" id="GO:0000981">
    <property type="term" value="F:DNA-binding transcription factor activity, RNA polymerase II-specific"/>
    <property type="evidence" value="ECO:0007669"/>
    <property type="project" value="InterPro"/>
</dbReference>
<keyword evidence="3" id="KW-0805">Transcription regulation</keyword>
<sequence length="352" mass="40306">MGSMKIPRHDDLLEPAQNLSLKNPSARVAWCLLLLQRCFFPNSPEQDSSAPKWIPGLPSHSYPQATLEAMENSLDNVKRGVKDFGINAYAWEWMAVSGRVTHWIHRLRQQLTATSSSRTKISPSWAEGSSYTLLNNLLFETEAKLHPRHLLRHTGPLTMWTSARLEQDRDYWRPWLVMQITSHAIPALLNHPLIHILLLRSTAGDDGRHHSRHFMQQVIDQALFHSGWVSRLVAMLRDSSLSICDPFIWHLVMTVATIPWFFQFAEDEKVMSRAVEDLSIAKAFLADLAEQWPHVSRKLELFGELQSSAAVQAALPAENDGFRKGAFVKFRLALIWELLDPTHMRHPFVTYP</sequence>
<dbReference type="EMBL" id="PNEN01001518">
    <property type="protein sequence ID" value="PPJ53267.1"/>
    <property type="molecule type" value="Genomic_DNA"/>
</dbReference>
<dbReference type="Proteomes" id="UP000237631">
    <property type="component" value="Unassembled WGS sequence"/>
</dbReference>
<evidence type="ECO:0000256" key="3">
    <source>
        <dbReference type="ARBA" id="ARBA00023015"/>
    </source>
</evidence>